<dbReference type="GO" id="GO:0005615">
    <property type="term" value="C:extracellular space"/>
    <property type="evidence" value="ECO:0007669"/>
    <property type="project" value="TreeGrafter"/>
</dbReference>
<dbReference type="Proteomes" id="UP000289455">
    <property type="component" value="Unassembled WGS sequence"/>
</dbReference>
<evidence type="ECO:0000313" key="5">
    <source>
        <dbReference type="Proteomes" id="UP000289455"/>
    </source>
</evidence>
<dbReference type="PANTHER" id="PTHR10900">
    <property type="entry name" value="PERIOSTIN-RELATED"/>
    <property type="match status" value="1"/>
</dbReference>
<dbReference type="RefSeq" id="WP_129026026.1">
    <property type="nucleotide sequence ID" value="NZ_SDHY01000001.1"/>
</dbReference>
<evidence type="ECO:0000256" key="2">
    <source>
        <dbReference type="SAM" id="SignalP"/>
    </source>
</evidence>
<dbReference type="OrthoDB" id="1119934at2"/>
<dbReference type="Gene3D" id="2.30.180.10">
    <property type="entry name" value="FAS1 domain"/>
    <property type="match status" value="1"/>
</dbReference>
<dbReference type="Pfam" id="PF02469">
    <property type="entry name" value="Fasciclin"/>
    <property type="match status" value="1"/>
</dbReference>
<gene>
    <name evidence="4" type="ORF">ESB04_02785</name>
</gene>
<dbReference type="PANTHER" id="PTHR10900:SF77">
    <property type="entry name" value="FI19380P1"/>
    <property type="match status" value="1"/>
</dbReference>
<keyword evidence="2" id="KW-0732">Signal</keyword>
<dbReference type="PROSITE" id="PS51257">
    <property type="entry name" value="PROKAR_LIPOPROTEIN"/>
    <property type="match status" value="1"/>
</dbReference>
<feature type="domain" description="FAS1" evidence="3">
    <location>
        <begin position="49"/>
        <end position="181"/>
    </location>
</feature>
<sequence length="186" mass="19437">MKALSIILCSAWLLFSTACSSSETDTSSASTESTTATGGQENVKDDDSQQDVVKVAVGSKDHTTLVAALKQADLVTSLSNAGPFTVFAPTNAAFDKLDKATLNALMTDEKKADLQNILQYHVTVSALKADFLQDGQLLGMVNGDNVIVSLKNGKIILNNSATIVASIPASNGMIHVIDGVLLPPSK</sequence>
<protein>
    <submittedName>
        <fullName evidence="4">Fasciclin domain-containing protein</fullName>
    </submittedName>
</protein>
<dbReference type="EMBL" id="SDHY01000001">
    <property type="protein sequence ID" value="RXK52594.1"/>
    <property type="molecule type" value="Genomic_DNA"/>
</dbReference>
<reference evidence="4 5" key="1">
    <citation type="submission" date="2019-01" db="EMBL/GenBank/DDBJ databases">
        <title>Cytophagaceae bacterium strain CAR-16.</title>
        <authorList>
            <person name="Chen W.-M."/>
        </authorList>
    </citation>
    <scope>NUCLEOTIDE SEQUENCE [LARGE SCALE GENOMIC DNA]</scope>
    <source>
        <strain evidence="4 5">CAR-16</strain>
    </source>
</reference>
<feature type="region of interest" description="Disordered" evidence="1">
    <location>
        <begin position="22"/>
        <end position="49"/>
    </location>
</feature>
<dbReference type="AlphaFoldDB" id="A0A4Q1C2U3"/>
<name>A0A4Q1C2U3_9BACT</name>
<comment type="caution">
    <text evidence="4">The sequence shown here is derived from an EMBL/GenBank/DDBJ whole genome shotgun (WGS) entry which is preliminary data.</text>
</comment>
<dbReference type="SUPFAM" id="SSF82153">
    <property type="entry name" value="FAS1 domain"/>
    <property type="match status" value="1"/>
</dbReference>
<feature type="compositionally biased region" description="Low complexity" evidence="1">
    <location>
        <begin position="22"/>
        <end position="37"/>
    </location>
</feature>
<dbReference type="InterPro" id="IPR000782">
    <property type="entry name" value="FAS1_domain"/>
</dbReference>
<dbReference type="InterPro" id="IPR036378">
    <property type="entry name" value="FAS1_dom_sf"/>
</dbReference>
<evidence type="ECO:0000256" key="1">
    <source>
        <dbReference type="SAM" id="MobiDB-lite"/>
    </source>
</evidence>
<evidence type="ECO:0000259" key="3">
    <source>
        <dbReference type="PROSITE" id="PS50213"/>
    </source>
</evidence>
<evidence type="ECO:0000313" key="4">
    <source>
        <dbReference type="EMBL" id="RXK52594.1"/>
    </source>
</evidence>
<dbReference type="PROSITE" id="PS50213">
    <property type="entry name" value="FAS1"/>
    <property type="match status" value="1"/>
</dbReference>
<keyword evidence="5" id="KW-1185">Reference proteome</keyword>
<accession>A0A4Q1C2U3</accession>
<organism evidence="4 5">
    <name type="scientific">Aquirufa rosea</name>
    <dbReference type="NCBI Taxonomy" id="2509241"/>
    <lineage>
        <taxon>Bacteria</taxon>
        <taxon>Pseudomonadati</taxon>
        <taxon>Bacteroidota</taxon>
        <taxon>Cytophagia</taxon>
        <taxon>Cytophagales</taxon>
        <taxon>Flectobacillaceae</taxon>
        <taxon>Aquirufa</taxon>
    </lineage>
</organism>
<proteinExistence type="predicted"/>
<feature type="chain" id="PRO_5020341992" evidence="2">
    <location>
        <begin position="22"/>
        <end position="186"/>
    </location>
</feature>
<dbReference type="InterPro" id="IPR050904">
    <property type="entry name" value="Adhesion/Biosynth-related"/>
</dbReference>
<feature type="signal peptide" evidence="2">
    <location>
        <begin position="1"/>
        <end position="21"/>
    </location>
</feature>
<dbReference type="SMART" id="SM00554">
    <property type="entry name" value="FAS1"/>
    <property type="match status" value="1"/>
</dbReference>
<dbReference type="FunFam" id="2.30.180.10:FF:000014">
    <property type="entry name" value="Stabilin 1"/>
    <property type="match status" value="1"/>
</dbReference>